<sequence length="332" mass="36715">MVSTAEDRNGGRLRALREYLLLRMNRWLLSAVILLLVYAALVLTSRLGVTPLRQINEAQGGMGYFFTAFIGAIITGTSIVVTINQLVLSQELGAVGDQRDRMDAAMTFQRDVEEAIGIAITEPEPSVFVRELLAGISDQAETLQAVGSSADADARDDIDAYATTLRDVADQVHEMLDSAQFGTFDVIWVMMHFEYSRLIHQGRSLRDEHELPDDVDAEIDAAVDLLTFFGPTREHFKTLYFQWELINLSRALLYASIPALAVMAMFIMYVDAGTFVGSTLGISHLVWVVSAGVVVGVSPFVIFITFIVRIVTVAKRTLAMGPFILRESEQTN</sequence>
<organism evidence="2 3">
    <name type="scientific">Halovivax cerinus</name>
    <dbReference type="NCBI Taxonomy" id="1487865"/>
    <lineage>
        <taxon>Archaea</taxon>
        <taxon>Methanobacteriati</taxon>
        <taxon>Methanobacteriota</taxon>
        <taxon>Stenosarchaea group</taxon>
        <taxon>Halobacteria</taxon>
        <taxon>Halobacteriales</taxon>
        <taxon>Natrialbaceae</taxon>
        <taxon>Halovivax</taxon>
    </lineage>
</organism>
<reference evidence="2 3" key="1">
    <citation type="journal article" date="2019" name="Int. J. Syst. Evol. Microbiol.">
        <title>The Global Catalogue of Microorganisms (GCM) 10K type strain sequencing project: providing services to taxonomists for standard genome sequencing and annotation.</title>
        <authorList>
            <consortium name="The Broad Institute Genomics Platform"/>
            <consortium name="The Broad Institute Genome Sequencing Center for Infectious Disease"/>
            <person name="Wu L."/>
            <person name="Ma J."/>
        </authorList>
    </citation>
    <scope>NUCLEOTIDE SEQUENCE [LARGE SCALE GENOMIC DNA]</scope>
    <source>
        <strain evidence="2 3">IBRC-M 10256</strain>
    </source>
</reference>
<dbReference type="GeneID" id="73904974"/>
<dbReference type="Pfam" id="PF25927">
    <property type="entry name" value="DUF7972"/>
    <property type="match status" value="1"/>
</dbReference>
<feature type="transmembrane region" description="Helical" evidence="1">
    <location>
        <begin position="61"/>
        <end position="83"/>
    </location>
</feature>
<dbReference type="RefSeq" id="WP_256532195.1">
    <property type="nucleotide sequence ID" value="NZ_CP101824.1"/>
</dbReference>
<comment type="caution">
    <text evidence="2">The sequence shown here is derived from an EMBL/GenBank/DDBJ whole genome shotgun (WGS) entry which is preliminary data.</text>
</comment>
<feature type="transmembrane region" description="Helical" evidence="1">
    <location>
        <begin position="282"/>
        <end position="308"/>
    </location>
</feature>
<name>A0ABD5NJ10_9EURY</name>
<dbReference type="AlphaFoldDB" id="A0ABD5NJ10"/>
<feature type="transmembrane region" description="Helical" evidence="1">
    <location>
        <begin position="27"/>
        <end position="49"/>
    </location>
</feature>
<evidence type="ECO:0000256" key="1">
    <source>
        <dbReference type="SAM" id="Phobius"/>
    </source>
</evidence>
<keyword evidence="1" id="KW-0812">Transmembrane</keyword>
<evidence type="ECO:0008006" key="4">
    <source>
        <dbReference type="Google" id="ProtNLM"/>
    </source>
</evidence>
<keyword evidence="1" id="KW-0472">Membrane</keyword>
<dbReference type="EMBL" id="JBHSAQ010000001">
    <property type="protein sequence ID" value="MFC3956865.1"/>
    <property type="molecule type" value="Genomic_DNA"/>
</dbReference>
<keyword evidence="3" id="KW-1185">Reference proteome</keyword>
<evidence type="ECO:0000313" key="2">
    <source>
        <dbReference type="EMBL" id="MFC3956865.1"/>
    </source>
</evidence>
<accession>A0ABD5NJ10</accession>
<proteinExistence type="predicted"/>
<feature type="transmembrane region" description="Helical" evidence="1">
    <location>
        <begin position="251"/>
        <end position="270"/>
    </location>
</feature>
<keyword evidence="1" id="KW-1133">Transmembrane helix</keyword>
<gene>
    <name evidence="2" type="ORF">ACFOUR_00565</name>
</gene>
<evidence type="ECO:0000313" key="3">
    <source>
        <dbReference type="Proteomes" id="UP001595846"/>
    </source>
</evidence>
<dbReference type="InterPro" id="IPR058278">
    <property type="entry name" value="DUF7972"/>
</dbReference>
<protein>
    <recommendedName>
        <fullName evidence="4">Archaeal flagella assembly protein J</fullName>
    </recommendedName>
</protein>
<dbReference type="Proteomes" id="UP001595846">
    <property type="component" value="Unassembled WGS sequence"/>
</dbReference>